<dbReference type="PANTHER" id="PTHR40396">
    <property type="entry name" value="ATPASE-LIKE PROTEIN"/>
    <property type="match status" value="1"/>
</dbReference>
<dbReference type="AlphaFoldDB" id="A0A3B0VDD9"/>
<accession>A0A3B0VDD9</accession>
<dbReference type="GO" id="GO:0005524">
    <property type="term" value="F:ATP binding"/>
    <property type="evidence" value="ECO:0007669"/>
    <property type="project" value="InterPro"/>
</dbReference>
<gene>
    <name evidence="3" type="ORF">MNBD_CHLOROFLEXI01-1574</name>
</gene>
<evidence type="ECO:0000259" key="2">
    <source>
        <dbReference type="Pfam" id="PF13304"/>
    </source>
</evidence>
<protein>
    <recommendedName>
        <fullName evidence="4">ATPase AAA-type core domain-containing protein</fullName>
    </recommendedName>
</protein>
<dbReference type="SUPFAM" id="SSF52540">
    <property type="entry name" value="P-loop containing nucleoside triphosphate hydrolases"/>
    <property type="match status" value="1"/>
</dbReference>
<dbReference type="GO" id="GO:0016887">
    <property type="term" value="F:ATP hydrolysis activity"/>
    <property type="evidence" value="ECO:0007669"/>
    <property type="project" value="InterPro"/>
</dbReference>
<feature type="domain" description="Endonuclease GajA/Old nuclease/RecF-like AAA" evidence="1">
    <location>
        <begin position="1"/>
        <end position="44"/>
    </location>
</feature>
<evidence type="ECO:0008006" key="4">
    <source>
        <dbReference type="Google" id="ProtNLM"/>
    </source>
</evidence>
<sequence>MFKKLTLENFKNFKKAELHLGPFTILVGANATGKSNIREAFRFLHGIGRGYTIPDIIGQKHTSGERVWSGIRGGIKELVYLSKSNIESTFSLSLLDSHETKDDLFWKEYSIEVSPGSPNKTPRVISEQLISDRNVMFEAYIDPMGEVFMVRADPIEPYEFDIRWDVTKPVLLQMQSPLSHVKFLGYVVDFVENAKKEVATTVNILSSMRFFEFNPEMMRIPSFPGQTTLGDQGENLSSVLHAICQDEQKKLILTEWLRELTPMDATDFIFTPDQIGRILVTIVEKDGHKTSAYSASDGTLRFLGILAAFLGPNRPKFYFLEELENGIHPTRLHLLTQFIENQVAQGDIQVVATTHSPLLLNYLSQDSLKHASLLYRLEGHPDAHIKPIMTIPDARELIKKQGIMRLYESGWFEDMLYLLDDTEAMPDTEVPV</sequence>
<dbReference type="PANTHER" id="PTHR40396:SF1">
    <property type="entry name" value="ATPASE AAA-TYPE CORE DOMAIN-CONTAINING PROTEIN"/>
    <property type="match status" value="1"/>
</dbReference>
<dbReference type="PIRSF" id="PIRSF029347">
    <property type="entry name" value="RecF"/>
    <property type="match status" value="1"/>
</dbReference>
<evidence type="ECO:0000259" key="1">
    <source>
        <dbReference type="Pfam" id="PF13175"/>
    </source>
</evidence>
<dbReference type="EMBL" id="UOEU01000817">
    <property type="protein sequence ID" value="VAW40921.1"/>
    <property type="molecule type" value="Genomic_DNA"/>
</dbReference>
<dbReference type="InterPro" id="IPR041685">
    <property type="entry name" value="AAA_GajA/Old/RecF-like"/>
</dbReference>
<dbReference type="Pfam" id="PF13175">
    <property type="entry name" value="AAA_15"/>
    <property type="match status" value="1"/>
</dbReference>
<dbReference type="InterPro" id="IPR027417">
    <property type="entry name" value="P-loop_NTPase"/>
</dbReference>
<dbReference type="Gene3D" id="3.40.50.300">
    <property type="entry name" value="P-loop containing nucleotide triphosphate hydrolases"/>
    <property type="match status" value="2"/>
</dbReference>
<dbReference type="Pfam" id="PF13304">
    <property type="entry name" value="AAA_21"/>
    <property type="match status" value="1"/>
</dbReference>
<name>A0A3B0VDD9_9ZZZZ</name>
<dbReference type="InterPro" id="IPR014555">
    <property type="entry name" value="RecF-like"/>
</dbReference>
<proteinExistence type="predicted"/>
<dbReference type="InterPro" id="IPR003959">
    <property type="entry name" value="ATPase_AAA_core"/>
</dbReference>
<feature type="domain" description="ATPase AAA-type core" evidence="2">
    <location>
        <begin position="259"/>
        <end position="361"/>
    </location>
</feature>
<evidence type="ECO:0000313" key="3">
    <source>
        <dbReference type="EMBL" id="VAW40921.1"/>
    </source>
</evidence>
<reference evidence="3" key="1">
    <citation type="submission" date="2018-06" db="EMBL/GenBank/DDBJ databases">
        <authorList>
            <person name="Zhirakovskaya E."/>
        </authorList>
    </citation>
    <scope>NUCLEOTIDE SEQUENCE</scope>
</reference>
<organism evidence="3">
    <name type="scientific">hydrothermal vent metagenome</name>
    <dbReference type="NCBI Taxonomy" id="652676"/>
    <lineage>
        <taxon>unclassified sequences</taxon>
        <taxon>metagenomes</taxon>
        <taxon>ecological metagenomes</taxon>
    </lineage>
</organism>